<comment type="caution">
    <text evidence="3">The sequence shown here is derived from an EMBL/GenBank/DDBJ whole genome shotgun (WGS) entry which is preliminary data.</text>
</comment>
<feature type="signal peptide" evidence="1">
    <location>
        <begin position="1"/>
        <end position="22"/>
    </location>
</feature>
<evidence type="ECO:0000313" key="3">
    <source>
        <dbReference type="EMBL" id="PVY78413.1"/>
    </source>
</evidence>
<keyword evidence="1" id="KW-0732">Signal</keyword>
<feature type="chain" id="PRO_5015699493" description="DUF6160 domain-containing protein" evidence="1">
    <location>
        <begin position="23"/>
        <end position="274"/>
    </location>
</feature>
<dbReference type="EMBL" id="QEKQ01000002">
    <property type="protein sequence ID" value="PVY78413.1"/>
    <property type="molecule type" value="Genomic_DNA"/>
</dbReference>
<proteinExistence type="predicted"/>
<dbReference type="InterPro" id="IPR046158">
    <property type="entry name" value="DUF6160"/>
</dbReference>
<dbReference type="AlphaFoldDB" id="A0A2U1D060"/>
<evidence type="ECO:0000313" key="4">
    <source>
        <dbReference type="Proteomes" id="UP000245887"/>
    </source>
</evidence>
<organism evidence="3 4">
    <name type="scientific">Tamilnaduibacter salinus</name>
    <dbReference type="NCBI Taxonomy" id="1484056"/>
    <lineage>
        <taxon>Bacteria</taxon>
        <taxon>Pseudomonadati</taxon>
        <taxon>Pseudomonadota</taxon>
        <taxon>Gammaproteobacteria</taxon>
        <taxon>Pseudomonadales</taxon>
        <taxon>Marinobacteraceae</taxon>
        <taxon>Tamilnaduibacter</taxon>
    </lineage>
</organism>
<evidence type="ECO:0000259" key="2">
    <source>
        <dbReference type="Pfam" id="PF19657"/>
    </source>
</evidence>
<dbReference type="RefSeq" id="WP_116918578.1">
    <property type="nucleotide sequence ID" value="NZ_QEKQ01000002.1"/>
</dbReference>
<gene>
    <name evidence="3" type="ORF">C8D92_102460</name>
</gene>
<dbReference type="OrthoDB" id="6180023at2"/>
<feature type="domain" description="DUF6160" evidence="2">
    <location>
        <begin position="1"/>
        <end position="105"/>
    </location>
</feature>
<sequence length="274" mass="28787">MKGLKLSTLALAVASLPLAGHAELKPMNNADMGNVTGQSGVTIELETRVAMDEFRYTDEGSLSVSDITIGGADRDDLFPGANVPGGIPNDPSDKLDNLKLVVDVEADGDAVIDVLPLFGSPVDFGISTGEWNLESSDGSGDSTLLMDNLSMEGMFGSMDLRVDTETDTLNFNTRFAIDDFDADVSFLGVGIRDLRITGSGYDDNPNVVTAFAQLDMDIYSAPNAAGTDSLAVDINDFSADVEVGGVLIGGTSIGSLKMNNLSVTGTQMRVYGHQ</sequence>
<dbReference type="Proteomes" id="UP000245887">
    <property type="component" value="Unassembled WGS sequence"/>
</dbReference>
<accession>A0A2U1D060</accession>
<evidence type="ECO:0000256" key="1">
    <source>
        <dbReference type="SAM" id="SignalP"/>
    </source>
</evidence>
<name>A0A2U1D060_9GAMM</name>
<reference evidence="3 4" key="1">
    <citation type="submission" date="2018-04" db="EMBL/GenBank/DDBJ databases">
        <title>Genomic Encyclopedia of Type Strains, Phase IV (KMG-IV): sequencing the most valuable type-strain genomes for metagenomic binning, comparative biology and taxonomic classification.</title>
        <authorList>
            <person name="Goeker M."/>
        </authorList>
    </citation>
    <scope>NUCLEOTIDE SEQUENCE [LARGE SCALE GENOMIC DNA]</scope>
    <source>
        <strain evidence="3 4">DSM 28688</strain>
    </source>
</reference>
<dbReference type="Pfam" id="PF19657">
    <property type="entry name" value="DUF6160"/>
    <property type="match status" value="1"/>
</dbReference>
<protein>
    <recommendedName>
        <fullName evidence="2">DUF6160 domain-containing protein</fullName>
    </recommendedName>
</protein>